<accession>A0A4Q0XCP3</accession>
<dbReference type="EMBL" id="SDDZ01000019">
    <property type="protein sequence ID" value="RXJ44346.1"/>
    <property type="molecule type" value="Genomic_DNA"/>
</dbReference>
<dbReference type="OrthoDB" id="8418771at2"/>
<dbReference type="Proteomes" id="UP000289792">
    <property type="component" value="Unassembled WGS sequence"/>
</dbReference>
<organism evidence="1 2">
    <name type="scientific">Gelidibacter gilvus</name>
    <dbReference type="NCBI Taxonomy" id="59602"/>
    <lineage>
        <taxon>Bacteria</taxon>
        <taxon>Pseudomonadati</taxon>
        <taxon>Bacteroidota</taxon>
        <taxon>Flavobacteriia</taxon>
        <taxon>Flavobacteriales</taxon>
        <taxon>Flavobacteriaceae</taxon>
        <taxon>Gelidibacter</taxon>
    </lineage>
</organism>
<sequence>MMDNEYAKHELDYIKRYEAMGYTDQYRIVEDLLENLNSKKRYAPEEVLLMKEHRYEGMSNPSDMSLLYVIKTKDGSQGTMLASYGANADNSIHEFMNSIPEENVSDEEMIPPDAQE</sequence>
<proteinExistence type="predicted"/>
<protein>
    <recommendedName>
        <fullName evidence="3">Phosphoribosylpyrophosphate synthetase</fullName>
    </recommendedName>
</protein>
<gene>
    <name evidence="1" type="ORF">ESZ48_18275</name>
</gene>
<keyword evidence="2" id="KW-1185">Reference proteome</keyword>
<name>A0A4Q0XCP3_9FLAO</name>
<evidence type="ECO:0008006" key="3">
    <source>
        <dbReference type="Google" id="ProtNLM"/>
    </source>
</evidence>
<evidence type="ECO:0000313" key="1">
    <source>
        <dbReference type="EMBL" id="RXJ44346.1"/>
    </source>
</evidence>
<dbReference type="RefSeq" id="WP_129018946.1">
    <property type="nucleotide sequence ID" value="NZ_SDDZ01000019.1"/>
</dbReference>
<dbReference type="AlphaFoldDB" id="A0A4Q0XCP3"/>
<evidence type="ECO:0000313" key="2">
    <source>
        <dbReference type="Proteomes" id="UP000289792"/>
    </source>
</evidence>
<comment type="caution">
    <text evidence="1">The sequence shown here is derived from an EMBL/GenBank/DDBJ whole genome shotgun (WGS) entry which is preliminary data.</text>
</comment>
<reference evidence="1 2" key="1">
    <citation type="submission" date="2019-01" db="EMBL/GenBank/DDBJ databases">
        <title>Genome sequence of the Antarctic species Gelidibacter gilvus ACAM 158(T).</title>
        <authorList>
            <person name="Bowman J.P."/>
        </authorList>
    </citation>
    <scope>NUCLEOTIDE SEQUENCE [LARGE SCALE GENOMIC DNA]</scope>
    <source>
        <strain evidence="1 2">IC158</strain>
    </source>
</reference>